<dbReference type="InterPro" id="IPR011084">
    <property type="entry name" value="DRMBL"/>
</dbReference>
<dbReference type="InterPro" id="IPR036866">
    <property type="entry name" value="RibonucZ/Hydroxyglut_hydro"/>
</dbReference>
<evidence type="ECO:0000313" key="16">
    <source>
        <dbReference type="Proteomes" id="UP000677054"/>
    </source>
</evidence>
<dbReference type="GO" id="GO:0006303">
    <property type="term" value="P:double-strand break repair via nonhomologous end joining"/>
    <property type="evidence" value="ECO:0007669"/>
    <property type="project" value="TreeGrafter"/>
</dbReference>
<evidence type="ECO:0000256" key="3">
    <source>
        <dbReference type="ARBA" id="ARBA00022722"/>
    </source>
</evidence>
<dbReference type="Proteomes" id="UP000677054">
    <property type="component" value="Unassembled WGS sequence"/>
</dbReference>
<keyword evidence="7" id="KW-0269">Exonuclease</keyword>
<dbReference type="GO" id="GO:0036297">
    <property type="term" value="P:interstrand cross-link repair"/>
    <property type="evidence" value="ECO:0007669"/>
    <property type="project" value="TreeGrafter"/>
</dbReference>
<feature type="compositionally biased region" description="Basic and acidic residues" evidence="13">
    <location>
        <begin position="401"/>
        <end position="416"/>
    </location>
</feature>
<reference evidence="15" key="1">
    <citation type="submission" date="2020-11" db="EMBL/GenBank/DDBJ databases">
        <authorList>
            <person name="Tran Van P."/>
        </authorList>
    </citation>
    <scope>NUCLEOTIDE SEQUENCE</scope>
</reference>
<feature type="compositionally biased region" description="Basic and acidic residues" evidence="13">
    <location>
        <begin position="433"/>
        <end position="462"/>
    </location>
</feature>
<keyword evidence="4" id="KW-0255">Endonuclease</keyword>
<proteinExistence type="inferred from homology"/>
<keyword evidence="3" id="KW-0540">Nuclease</keyword>
<dbReference type="EMBL" id="LR899556">
    <property type="protein sequence ID" value="CAD7240537.1"/>
    <property type="molecule type" value="Genomic_DNA"/>
</dbReference>
<keyword evidence="8" id="KW-0233">DNA recombination</keyword>
<protein>
    <recommendedName>
        <fullName evidence="11">Protein artemis</fullName>
    </recommendedName>
    <alternativeName>
        <fullName evidence="12">DNA cross-link repair 1C protein</fullName>
    </alternativeName>
</protein>
<gene>
    <name evidence="15" type="ORF">DSTB1V02_LOCUS558</name>
</gene>
<evidence type="ECO:0000256" key="9">
    <source>
        <dbReference type="ARBA" id="ARBA00023204"/>
    </source>
</evidence>
<evidence type="ECO:0000256" key="8">
    <source>
        <dbReference type="ARBA" id="ARBA00023172"/>
    </source>
</evidence>
<comment type="subcellular location">
    <subcellularLocation>
        <location evidence="1">Nucleus</location>
    </subcellularLocation>
</comment>
<dbReference type="Gene3D" id="3.60.15.10">
    <property type="entry name" value="Ribonuclease Z/Hydroxyacylglutathione hydrolase-like"/>
    <property type="match status" value="1"/>
</dbReference>
<dbReference type="Gene3D" id="3.40.50.12650">
    <property type="match status" value="1"/>
</dbReference>
<sequence length="796" mass="89076">MFDDISSLLPVDHMVGLQDVAFSSRLRALGGQRLLMSVISSYFLLNQERFTHLHPFICPTPVNQRMTYTITHPSLSSPYDVSITFLPAGHCPGSVMVLLEGPDGNVLYTGDFRLSLEDVQAMKALHKLDGKPKTIKTIYIDTTFCSEKAMHFPSRHESADKLAEVIQEWLNLSPWHVHGRDVAQEGQLRCGFRSADGYPIYVRMIKPSVMWFAVRSDMSDITSVSEDSSFVRLCYPTHSSCSEILDLIKYLKPMQAVPNVIPFGSSKEKVLELLNSFLQRERQRKGSESSSEELSFKSIHLEESQLSGVGMVPLDSCRSQEGPSTYGEVNPLLQSTAHRLREEEEGCSSSDWLLRKSMRTRRRIFEETADEPASLKRKRKNPEEDKMLRSLNNVSSEEEGERPRDVQLKTVPKESSKYPSTHIYKLGRISNPEVERTPSQVEERSSSQEAERTSSQETERTSSQETGRTSSQDTEEYSWSHFLPKIEDETSTPDIPLGPPTVMKEDKVLLEKSQNKAGMEWQEFHPRSPSMPCAEVKEQEEAEGNMDKEENIRPEQRSIIGTAYSGSVLFNSSPPAPPKVTYESQLQLGVSGSQKNSSLSNKPQHMFDIIDIFCSPVKSDPGSNTSSQESNTSIQHSSHESSQRSEISTVQSIHASSQESHVSEVQPMKESSQECLGSPVESTQDGGNLTQSAHFTNGNLVSDKASLETLLVSSHQLTADCLIQRESILACMKEQVQEPTTIEERDSSSAYPREKSPDVIFCRSSTSWLSAKLCASSTVFNGKGEIQGNAYDIRQR</sequence>
<evidence type="ECO:0000256" key="7">
    <source>
        <dbReference type="ARBA" id="ARBA00022839"/>
    </source>
</evidence>
<dbReference type="GO" id="GO:0035312">
    <property type="term" value="F:5'-3' DNA exonuclease activity"/>
    <property type="evidence" value="ECO:0007669"/>
    <property type="project" value="TreeGrafter"/>
</dbReference>
<evidence type="ECO:0000313" key="15">
    <source>
        <dbReference type="EMBL" id="CAD7240537.1"/>
    </source>
</evidence>
<evidence type="ECO:0000256" key="6">
    <source>
        <dbReference type="ARBA" id="ARBA00022801"/>
    </source>
</evidence>
<feature type="compositionally biased region" description="Low complexity" evidence="13">
    <location>
        <begin position="463"/>
        <end position="472"/>
    </location>
</feature>
<keyword evidence="10" id="KW-0539">Nucleus</keyword>
<name>A0A7R8WYP7_9CRUS</name>
<feature type="compositionally biased region" description="Polar residues" evidence="13">
    <location>
        <begin position="669"/>
        <end position="691"/>
    </location>
</feature>
<dbReference type="SUPFAM" id="SSF56281">
    <property type="entry name" value="Metallo-hydrolase/oxidoreductase"/>
    <property type="match status" value="1"/>
</dbReference>
<keyword evidence="5" id="KW-0227">DNA damage</keyword>
<dbReference type="GO" id="GO:0000723">
    <property type="term" value="P:telomere maintenance"/>
    <property type="evidence" value="ECO:0007669"/>
    <property type="project" value="TreeGrafter"/>
</dbReference>
<evidence type="ECO:0000256" key="13">
    <source>
        <dbReference type="SAM" id="MobiDB-lite"/>
    </source>
</evidence>
<dbReference type="Pfam" id="PF07522">
    <property type="entry name" value="DRMBL"/>
    <property type="match status" value="1"/>
</dbReference>
<dbReference type="GO" id="GO:0004519">
    <property type="term" value="F:endonuclease activity"/>
    <property type="evidence" value="ECO:0007669"/>
    <property type="project" value="UniProtKB-KW"/>
</dbReference>
<evidence type="ECO:0000259" key="14">
    <source>
        <dbReference type="Pfam" id="PF07522"/>
    </source>
</evidence>
<feature type="region of interest" description="Disordered" evidence="13">
    <location>
        <begin position="618"/>
        <end position="691"/>
    </location>
</feature>
<evidence type="ECO:0000256" key="12">
    <source>
        <dbReference type="ARBA" id="ARBA00042677"/>
    </source>
</evidence>
<comment type="similarity">
    <text evidence="2">Belongs to the DNA repair metallo-beta-lactamase (DRMBL) family.</text>
</comment>
<keyword evidence="9" id="KW-0234">DNA repair</keyword>
<accession>A0A7R8WYP7</accession>
<dbReference type="AlphaFoldDB" id="A0A7R8WYP7"/>
<keyword evidence="6" id="KW-0378">Hydrolase</keyword>
<evidence type="ECO:0000256" key="11">
    <source>
        <dbReference type="ARBA" id="ARBA00039759"/>
    </source>
</evidence>
<evidence type="ECO:0000256" key="5">
    <source>
        <dbReference type="ARBA" id="ARBA00022763"/>
    </source>
</evidence>
<dbReference type="PANTHER" id="PTHR23240">
    <property type="entry name" value="DNA CROSS-LINK REPAIR PROTEIN PSO2/SNM1-RELATED"/>
    <property type="match status" value="1"/>
</dbReference>
<feature type="domain" description="DNA repair metallo-beta-lactamase" evidence="14">
    <location>
        <begin position="176"/>
        <end position="262"/>
    </location>
</feature>
<dbReference type="EMBL" id="CAJPEV010000039">
    <property type="protein sequence ID" value="CAG0879366.1"/>
    <property type="molecule type" value="Genomic_DNA"/>
</dbReference>
<dbReference type="GO" id="GO:0005634">
    <property type="term" value="C:nucleus"/>
    <property type="evidence" value="ECO:0007669"/>
    <property type="project" value="UniProtKB-SubCell"/>
</dbReference>
<dbReference type="GO" id="GO:0006310">
    <property type="term" value="P:DNA recombination"/>
    <property type="evidence" value="ECO:0007669"/>
    <property type="project" value="UniProtKB-KW"/>
</dbReference>
<evidence type="ECO:0000256" key="10">
    <source>
        <dbReference type="ARBA" id="ARBA00023242"/>
    </source>
</evidence>
<evidence type="ECO:0000256" key="1">
    <source>
        <dbReference type="ARBA" id="ARBA00004123"/>
    </source>
</evidence>
<dbReference type="OrthoDB" id="262529at2759"/>
<feature type="region of interest" description="Disordered" evidence="13">
    <location>
        <begin position="370"/>
        <end position="501"/>
    </location>
</feature>
<keyword evidence="16" id="KW-1185">Reference proteome</keyword>
<evidence type="ECO:0000256" key="4">
    <source>
        <dbReference type="ARBA" id="ARBA00022759"/>
    </source>
</evidence>
<dbReference type="PANTHER" id="PTHR23240:SF8">
    <property type="entry name" value="PROTEIN ARTEMIS"/>
    <property type="match status" value="1"/>
</dbReference>
<organism evidence="15">
    <name type="scientific">Darwinula stevensoni</name>
    <dbReference type="NCBI Taxonomy" id="69355"/>
    <lineage>
        <taxon>Eukaryota</taxon>
        <taxon>Metazoa</taxon>
        <taxon>Ecdysozoa</taxon>
        <taxon>Arthropoda</taxon>
        <taxon>Crustacea</taxon>
        <taxon>Oligostraca</taxon>
        <taxon>Ostracoda</taxon>
        <taxon>Podocopa</taxon>
        <taxon>Podocopida</taxon>
        <taxon>Darwinulocopina</taxon>
        <taxon>Darwinuloidea</taxon>
        <taxon>Darwinulidae</taxon>
        <taxon>Darwinula</taxon>
    </lineage>
</organism>
<dbReference type="GO" id="GO:0003684">
    <property type="term" value="F:damaged DNA binding"/>
    <property type="evidence" value="ECO:0007669"/>
    <property type="project" value="TreeGrafter"/>
</dbReference>
<evidence type="ECO:0000256" key="2">
    <source>
        <dbReference type="ARBA" id="ARBA00010304"/>
    </source>
</evidence>
<feature type="compositionally biased region" description="Polar residues" evidence="13">
    <location>
        <begin position="650"/>
        <end position="660"/>
    </location>
</feature>